<comment type="cofactor">
    <cofactor evidence="6">
        <name>Zn(2+)</name>
        <dbReference type="ChEBI" id="CHEBI:29105"/>
    </cofactor>
    <text evidence="6">Binds 1 zinc ion.</text>
</comment>
<dbReference type="GO" id="GO:0006508">
    <property type="term" value="P:proteolysis"/>
    <property type="evidence" value="ECO:0007669"/>
    <property type="project" value="UniProtKB-KW"/>
</dbReference>
<proteinExistence type="inferred from homology"/>
<keyword evidence="3 6" id="KW-0378">Hydrolase</keyword>
<dbReference type="InterPro" id="IPR013647">
    <property type="entry name" value="OligopepF_N_dom"/>
</dbReference>
<accession>A0A1C7DNR0</accession>
<dbReference type="Pfam" id="PF01432">
    <property type="entry name" value="Peptidase_M3"/>
    <property type="match status" value="1"/>
</dbReference>
<gene>
    <name evidence="10" type="ORF">BBI08_04015</name>
</gene>
<reference evidence="11" key="2">
    <citation type="submission" date="2016-10" db="EMBL/GenBank/DDBJ databases">
        <authorList>
            <person name="See-Too W.S."/>
        </authorList>
    </citation>
    <scope>NUCLEOTIDE SEQUENCE [LARGE SCALE GENOMIC DNA]</scope>
    <source>
        <strain evidence="11">DSM 24743</strain>
    </source>
</reference>
<evidence type="ECO:0000259" key="9">
    <source>
        <dbReference type="Pfam" id="PF08439"/>
    </source>
</evidence>
<dbReference type="RefSeq" id="WP_065527966.1">
    <property type="nucleotide sequence ID" value="NZ_CP016537.2"/>
</dbReference>
<dbReference type="GO" id="GO:0046872">
    <property type="term" value="F:metal ion binding"/>
    <property type="evidence" value="ECO:0007669"/>
    <property type="project" value="UniProtKB-UniRule"/>
</dbReference>
<evidence type="ECO:0000313" key="11">
    <source>
        <dbReference type="Proteomes" id="UP000092687"/>
    </source>
</evidence>
<dbReference type="STRING" id="1215089.BBI08_04015"/>
<dbReference type="InterPro" id="IPR034006">
    <property type="entry name" value="M3B_PepF_2"/>
</dbReference>
<keyword evidence="4 6" id="KW-0862">Zinc</keyword>
<keyword evidence="1 6" id="KW-0645">Protease</keyword>
<dbReference type="KEGG" id="phc:BBI08_04015"/>
<evidence type="ECO:0000256" key="2">
    <source>
        <dbReference type="ARBA" id="ARBA00022723"/>
    </source>
</evidence>
<evidence type="ECO:0000313" key="10">
    <source>
        <dbReference type="EMBL" id="ANU13057.1"/>
    </source>
</evidence>
<keyword evidence="5 6" id="KW-0482">Metalloprotease</keyword>
<dbReference type="OrthoDB" id="9769691at2"/>
<feature type="domain" description="Oligopeptidase F N-terminal" evidence="9">
    <location>
        <begin position="116"/>
        <end position="182"/>
    </location>
</feature>
<dbReference type="EMBL" id="CP016537">
    <property type="protein sequence ID" value="ANU13057.1"/>
    <property type="molecule type" value="Genomic_DNA"/>
</dbReference>
<evidence type="ECO:0000256" key="4">
    <source>
        <dbReference type="ARBA" id="ARBA00022833"/>
    </source>
</evidence>
<feature type="coiled-coil region" evidence="7">
    <location>
        <begin position="91"/>
        <end position="118"/>
    </location>
</feature>
<keyword evidence="2 6" id="KW-0479">Metal-binding</keyword>
<evidence type="ECO:0000256" key="1">
    <source>
        <dbReference type="ARBA" id="ARBA00022670"/>
    </source>
</evidence>
<sequence length="603" mass="69675">MNQLVVQNWNLNSLYEGGSRSIQLAKLISRIVDQLYIVNDEIRVHKMAIGKQNLQPLLSIVQQFQLILSEWEEVDEFLLCSYSENVNNSSAISLIEKNDNLKVEIDTLKVKVSQLLASLPEDAWNEFINLKEIQPISFYLEKQKKDICDRLPAEMERLISVMSVNGIKGWEQQQQFMLSKLKILLEVAGHKESVSIGQALNYAIHSKDDTLRKHASQGIKEVCEAEAASFASVFNHIAGSRLDIYEQRGWTNLLKEAVEQNDINEETIHLAIASIDENKKSYITYIQRKLELSRTKRASWFDLVTPLFAPVEKISYNEARKIILTQFYRFSEKLGRFAEMAFEADWIESENRPNKAESGFCTSMPLSKESRIFFTYRETYQDVLTLAHELGHAYHNFIIHNEPALAQQTGISVAETASTFMENLVLDAVIGQTTNEQDKLALLEMKIKNGLMYVGAVPNMFRFEQAFYEKRKQGPLSVLEINELLSSVENSFYEGQIEDLALYKWIYTSHFYDAEKPFYNIPYTIGYLFSNGIYEMANLEPNGFEARYDELLRNSGRMTVEQLAQTFLHVDISKREFWHASQQPLKDAIDEYMRLTEKYFVLD</sequence>
<protein>
    <submittedName>
        <fullName evidence="10">Oligoendopeptidase F</fullName>
    </submittedName>
</protein>
<feature type="domain" description="Peptidase M3A/M3B catalytic" evidence="8">
    <location>
        <begin position="336"/>
        <end position="579"/>
    </location>
</feature>
<organism evidence="10 11">
    <name type="scientific">Planococcus halocryophilus</name>
    <dbReference type="NCBI Taxonomy" id="1215089"/>
    <lineage>
        <taxon>Bacteria</taxon>
        <taxon>Bacillati</taxon>
        <taxon>Bacillota</taxon>
        <taxon>Bacilli</taxon>
        <taxon>Bacillales</taxon>
        <taxon>Caryophanaceae</taxon>
        <taxon>Planococcus</taxon>
    </lineage>
</organism>
<dbReference type="PANTHER" id="PTHR34217:SF1">
    <property type="entry name" value="CARBOXYPEPTIDASE 1"/>
    <property type="match status" value="1"/>
</dbReference>
<name>A0A1C7DNR0_9BACL</name>
<dbReference type="InterPro" id="IPR042088">
    <property type="entry name" value="OligoPept_F_C"/>
</dbReference>
<evidence type="ECO:0000256" key="6">
    <source>
        <dbReference type="RuleBase" id="RU003435"/>
    </source>
</evidence>
<dbReference type="SUPFAM" id="SSF55486">
    <property type="entry name" value="Metalloproteases ('zincins'), catalytic domain"/>
    <property type="match status" value="1"/>
</dbReference>
<dbReference type="Gene3D" id="1.20.140.70">
    <property type="entry name" value="Oligopeptidase f, N-terminal domain"/>
    <property type="match status" value="1"/>
</dbReference>
<dbReference type="Gene3D" id="1.10.1370.20">
    <property type="entry name" value="Oligoendopeptidase f, C-terminal domain"/>
    <property type="match status" value="1"/>
</dbReference>
<dbReference type="Proteomes" id="UP000092687">
    <property type="component" value="Chromosome"/>
</dbReference>
<evidence type="ECO:0000256" key="7">
    <source>
        <dbReference type="SAM" id="Coils"/>
    </source>
</evidence>
<dbReference type="CDD" id="cd09607">
    <property type="entry name" value="M3B_PepF"/>
    <property type="match status" value="1"/>
</dbReference>
<evidence type="ECO:0000256" key="3">
    <source>
        <dbReference type="ARBA" id="ARBA00022801"/>
    </source>
</evidence>
<dbReference type="GO" id="GO:0004222">
    <property type="term" value="F:metalloendopeptidase activity"/>
    <property type="evidence" value="ECO:0007669"/>
    <property type="project" value="InterPro"/>
</dbReference>
<keyword evidence="11" id="KW-1185">Reference proteome</keyword>
<dbReference type="Pfam" id="PF08439">
    <property type="entry name" value="Peptidase_M3_N"/>
    <property type="match status" value="1"/>
</dbReference>
<comment type="similarity">
    <text evidence="6">Belongs to the peptidase M3 family.</text>
</comment>
<keyword evidence="7" id="KW-0175">Coiled coil</keyword>
<evidence type="ECO:0000259" key="8">
    <source>
        <dbReference type="Pfam" id="PF01432"/>
    </source>
</evidence>
<dbReference type="GO" id="GO:0004181">
    <property type="term" value="F:metallocarboxypeptidase activity"/>
    <property type="evidence" value="ECO:0007669"/>
    <property type="project" value="InterPro"/>
</dbReference>
<evidence type="ECO:0000256" key="5">
    <source>
        <dbReference type="ARBA" id="ARBA00023049"/>
    </source>
</evidence>
<dbReference type="InterPro" id="IPR001567">
    <property type="entry name" value="Pept_M3A_M3B_dom"/>
</dbReference>
<reference evidence="11" key="1">
    <citation type="submission" date="2016-07" db="EMBL/GenBank/DDBJ databases">
        <authorList>
            <person name="See-Too W.S."/>
        </authorList>
    </citation>
    <scope>NUCLEOTIDE SEQUENCE [LARGE SCALE GENOMIC DNA]</scope>
    <source>
        <strain evidence="11">DSM 24743</strain>
    </source>
</reference>
<dbReference type="InterPro" id="IPR001333">
    <property type="entry name" value="Peptidase_M32_Taq"/>
</dbReference>
<dbReference type="PANTHER" id="PTHR34217">
    <property type="entry name" value="METAL-DEPENDENT CARBOXYPEPTIDASE"/>
    <property type="match status" value="1"/>
</dbReference>
<dbReference type="AlphaFoldDB" id="A0A1C7DNR0"/>